<gene>
    <name evidence="1" type="ORF">V2W30_13040</name>
</gene>
<dbReference type="EMBL" id="CP146022">
    <property type="protein sequence ID" value="WWQ64172.1"/>
    <property type="molecule type" value="Genomic_DNA"/>
</dbReference>
<organism evidence="1 2">
    <name type="scientific">Streptomyces citrinus</name>
    <dbReference type="NCBI Taxonomy" id="3118173"/>
    <lineage>
        <taxon>Bacteria</taxon>
        <taxon>Bacillati</taxon>
        <taxon>Actinomycetota</taxon>
        <taxon>Actinomycetes</taxon>
        <taxon>Kitasatosporales</taxon>
        <taxon>Streptomycetaceae</taxon>
        <taxon>Streptomyces</taxon>
    </lineage>
</organism>
<dbReference type="Proteomes" id="UP001432251">
    <property type="component" value="Chromosome"/>
</dbReference>
<evidence type="ECO:0000313" key="2">
    <source>
        <dbReference type="Proteomes" id="UP001432251"/>
    </source>
</evidence>
<evidence type="ECO:0000313" key="1">
    <source>
        <dbReference type="EMBL" id="WWQ64172.1"/>
    </source>
</evidence>
<protein>
    <submittedName>
        <fullName evidence="1">YcxB family protein</fullName>
    </submittedName>
</protein>
<proteinExistence type="predicted"/>
<name>A0ACD5AAC1_9ACTN</name>
<sequence length="171" mass="18583">MHHTGIPAAPSVELEYRPTLRQCEEAGQARRAASDRDRRSRIVTVVFAVLAVLLAARDGGAASAGLIGVAIGLVVRVFVVRPRREDRALHARAVRRGGHRATVDANGVHVEHELGSEAIAWAGVRRFVETENLVVLLDEDAAEATALPKEGLSREDADRLRRLLDEHLGRG</sequence>
<keyword evidence="2" id="KW-1185">Reference proteome</keyword>
<accession>A0ACD5AAC1</accession>
<reference evidence="1" key="1">
    <citation type="journal article" date="2025" name="Int. J. Syst. Evol. Microbiol.">
        <title>Streptomyces citrinus sp. nov., with yellow diffusible pigment.</title>
        <authorList>
            <person name="He Y."/>
            <person name="Yang E."/>
            <person name="Xu J."/>
            <person name="Sun Y."/>
            <person name="Sun L."/>
        </authorList>
    </citation>
    <scope>NUCLEOTIDE SEQUENCE</scope>
    <source>
        <strain evidence="1">Q6</strain>
    </source>
</reference>